<accession>A0A7X3H694</accession>
<name>A0A7X3H694_9GAMM</name>
<evidence type="ECO:0008006" key="3">
    <source>
        <dbReference type="Google" id="ProtNLM"/>
    </source>
</evidence>
<gene>
    <name evidence="1" type="ORF">GO594_09315</name>
</gene>
<dbReference type="RefSeq" id="WP_160480567.1">
    <property type="nucleotide sequence ID" value="NZ_WTFN01000017.1"/>
</dbReference>
<dbReference type="EMBL" id="WTFN01000017">
    <property type="protein sequence ID" value="MWK56173.1"/>
    <property type="molecule type" value="Genomic_DNA"/>
</dbReference>
<reference evidence="1 2" key="1">
    <citation type="submission" date="2019-12" db="EMBL/GenBank/DDBJ databases">
        <title>Draft genome sequence of Pseudomonas otitidis recovered from a chicken carcass.</title>
        <authorList>
            <person name="Vieira T.R."/>
            <person name="Oliviera E.F.C."/>
            <person name="Silva N.M.V."/>
            <person name="Sambrano G.E."/>
            <person name="Cibulski S.P."/>
            <person name="Cardoso M.R.I."/>
        </authorList>
    </citation>
    <scope>NUCLEOTIDE SEQUENCE [LARGE SCALE GENOMIC DNA]</scope>
    <source>
        <strain evidence="1 2">25_K</strain>
    </source>
</reference>
<dbReference type="AlphaFoldDB" id="A0A7X3H694"/>
<dbReference type="Proteomes" id="UP000461288">
    <property type="component" value="Unassembled WGS sequence"/>
</dbReference>
<sequence>MFKKFFNYLLDARDRQRINIALSKGSAMMHARNIDQRNPATWEFSGFSQNGEDGILDVLRKKLIKSNRYFIEIGSADGIENNSSWLVVAEKYNGLMIEGSRALVERARRMVVGFSIGVECHNMFVTKESVQALKTISFYQDPDVFSLDIDGNDYYIAEALFKCGFRPKIFVVEYNSVYGPERSITIEYKPDFLFTREHSSHLYYGVSIMGWRNFFDRHGYRFVTVDRNGVNGFFVDPQYFDLGFLDQVQALEFADNQAQYKKFRMPHDEQFKLIADQKFVSI</sequence>
<protein>
    <recommendedName>
        <fullName evidence="3">Methyltransferase FkbM domain-containing protein</fullName>
    </recommendedName>
</protein>
<evidence type="ECO:0000313" key="1">
    <source>
        <dbReference type="EMBL" id="MWK56173.1"/>
    </source>
</evidence>
<evidence type="ECO:0000313" key="2">
    <source>
        <dbReference type="Proteomes" id="UP000461288"/>
    </source>
</evidence>
<proteinExistence type="predicted"/>
<organism evidence="1 2">
    <name type="scientific">Metapseudomonas otitidis</name>
    <dbReference type="NCBI Taxonomy" id="319939"/>
    <lineage>
        <taxon>Bacteria</taxon>
        <taxon>Pseudomonadati</taxon>
        <taxon>Pseudomonadota</taxon>
        <taxon>Gammaproteobacteria</taxon>
        <taxon>Pseudomonadales</taxon>
        <taxon>Pseudomonadaceae</taxon>
        <taxon>Metapseudomonas</taxon>
    </lineage>
</organism>
<comment type="caution">
    <text evidence="1">The sequence shown here is derived from an EMBL/GenBank/DDBJ whole genome shotgun (WGS) entry which is preliminary data.</text>
</comment>